<dbReference type="GO" id="GO:0004175">
    <property type="term" value="F:endopeptidase activity"/>
    <property type="evidence" value="ECO:0007669"/>
    <property type="project" value="TreeGrafter"/>
</dbReference>
<reference evidence="7" key="1">
    <citation type="submission" date="2019-04" db="EMBL/GenBank/DDBJ databases">
        <authorList>
            <consortium name="Science for Life Laboratories"/>
        </authorList>
    </citation>
    <scope>NUCLEOTIDE SEQUENCE</scope>
    <source>
        <strain evidence="7">MBLW1</strain>
    </source>
</reference>
<protein>
    <recommendedName>
        <fullName evidence="6">PDZ domain-containing protein</fullName>
    </recommendedName>
</protein>
<dbReference type="Gene3D" id="3.90.226.10">
    <property type="entry name" value="2-enoyl-CoA Hydratase, Chain A, domain 1"/>
    <property type="match status" value="1"/>
</dbReference>
<evidence type="ECO:0000256" key="4">
    <source>
        <dbReference type="ARBA" id="ARBA00022825"/>
    </source>
</evidence>
<dbReference type="Pfam" id="PF17820">
    <property type="entry name" value="PDZ_6"/>
    <property type="match status" value="1"/>
</dbReference>
<dbReference type="InterPro" id="IPR001478">
    <property type="entry name" value="PDZ"/>
</dbReference>
<feature type="compositionally biased region" description="Pro residues" evidence="5">
    <location>
        <begin position="533"/>
        <end position="551"/>
    </location>
</feature>
<dbReference type="InParanoid" id="A0A6C2YMG3"/>
<dbReference type="GO" id="GO:0007165">
    <property type="term" value="P:signal transduction"/>
    <property type="evidence" value="ECO:0007669"/>
    <property type="project" value="TreeGrafter"/>
</dbReference>
<dbReference type="EMBL" id="LR593887">
    <property type="protein sequence ID" value="VTS00882.1"/>
    <property type="molecule type" value="Genomic_DNA"/>
</dbReference>
<evidence type="ECO:0000313" key="8">
    <source>
        <dbReference type="Proteomes" id="UP000464378"/>
    </source>
</evidence>
<dbReference type="Proteomes" id="UP000464378">
    <property type="component" value="Chromosome"/>
</dbReference>
<dbReference type="CDD" id="cd07560">
    <property type="entry name" value="Peptidase_S41_CPP"/>
    <property type="match status" value="1"/>
</dbReference>
<dbReference type="InterPro" id="IPR005151">
    <property type="entry name" value="Tail-specific_protease"/>
</dbReference>
<dbReference type="KEGG" id="tim:GMBLW1_16950"/>
<keyword evidence="3" id="KW-0378">Hydrolase</keyword>
<organism evidence="7">
    <name type="scientific">Tuwongella immobilis</name>
    <dbReference type="NCBI Taxonomy" id="692036"/>
    <lineage>
        <taxon>Bacteria</taxon>
        <taxon>Pseudomonadati</taxon>
        <taxon>Planctomycetota</taxon>
        <taxon>Planctomycetia</taxon>
        <taxon>Gemmatales</taxon>
        <taxon>Gemmataceae</taxon>
        <taxon>Tuwongella</taxon>
    </lineage>
</organism>
<feature type="region of interest" description="Disordered" evidence="5">
    <location>
        <begin position="528"/>
        <end position="551"/>
    </location>
</feature>
<dbReference type="Pfam" id="PF03572">
    <property type="entry name" value="Peptidase_S41"/>
    <property type="match status" value="1"/>
</dbReference>
<evidence type="ECO:0000313" key="7">
    <source>
        <dbReference type="EMBL" id="VIP02265.1"/>
    </source>
</evidence>
<evidence type="ECO:0000256" key="5">
    <source>
        <dbReference type="SAM" id="MobiDB-lite"/>
    </source>
</evidence>
<dbReference type="RefSeq" id="WP_162657458.1">
    <property type="nucleotide sequence ID" value="NZ_LR593887.1"/>
</dbReference>
<dbReference type="InterPro" id="IPR029045">
    <property type="entry name" value="ClpP/crotonase-like_dom_sf"/>
</dbReference>
<dbReference type="Gene3D" id="2.30.42.10">
    <property type="match status" value="1"/>
</dbReference>
<dbReference type="EMBL" id="LR586016">
    <property type="protein sequence ID" value="VIP02265.1"/>
    <property type="molecule type" value="Genomic_DNA"/>
</dbReference>
<dbReference type="SUPFAM" id="SSF52096">
    <property type="entry name" value="ClpP/crotonase"/>
    <property type="match status" value="1"/>
</dbReference>
<dbReference type="InterPro" id="IPR004447">
    <property type="entry name" value="Peptidase_S41A"/>
</dbReference>
<evidence type="ECO:0000259" key="6">
    <source>
        <dbReference type="PROSITE" id="PS50106"/>
    </source>
</evidence>
<dbReference type="InterPro" id="IPR041489">
    <property type="entry name" value="PDZ_6"/>
</dbReference>
<dbReference type="GO" id="GO:0030288">
    <property type="term" value="C:outer membrane-bounded periplasmic space"/>
    <property type="evidence" value="ECO:0007669"/>
    <property type="project" value="TreeGrafter"/>
</dbReference>
<dbReference type="PANTHER" id="PTHR32060">
    <property type="entry name" value="TAIL-SPECIFIC PROTEASE"/>
    <property type="match status" value="1"/>
</dbReference>
<evidence type="ECO:0000256" key="3">
    <source>
        <dbReference type="ARBA" id="ARBA00022801"/>
    </source>
</evidence>
<sequence length="551" mass="60604">MAYRKIASRLWQVLPLMLLGWSGVVAWAVPPSPLPMPNTPASRDRRSGEFADALIEICTSLSNQYVKPIPRSELAVAAMDALYDSQRKPFPPEFRRPIVQANNWQSLSSALQQARSYLGNSASLDDRRDLIQSLEAIGARLDPYCGIVPSSEFSIAGDVTSGYGFELVGQTTGPAKNFRRGGIPLAPSLRLLPEPLAFPWRVQQVIPGSPAQIAGMKPDDILTEIDGVPIREANSAEVLRRLLQPASPTTRTRFQILRKGSPEPRTLVISPGVFSPESVFGIRRSSASEWDYWLDRGEKLAFIRIGSITRQTPDQLADAIQQLESDGMNGLILDLRACPGGYLDPAIAVASIFVSEGMIAQSISRDVLQPTIYRTNRVASTRFQAGDYPVVVLIGPDTSGGGELIAAAIQDNRRAILAGERTRGKATIQKGIEVGLGDQMFKLTTGFFQRPSGKNLQRFPDSRLTDDWGVQPDDNARFPLTDDIREEIRNHWTLQILRPADAGEILPLDDPRADPQQQAALQRLRRAIKEPRPAPIPAVKPDLLPPLDPIR</sequence>
<proteinExistence type="inferred from homology"/>
<dbReference type="PROSITE" id="PS50106">
    <property type="entry name" value="PDZ"/>
    <property type="match status" value="1"/>
</dbReference>
<gene>
    <name evidence="7" type="ORF">GMBLW1_16950</name>
</gene>
<keyword evidence="2 7" id="KW-0645">Protease</keyword>
<dbReference type="PANTHER" id="PTHR32060:SF30">
    <property type="entry name" value="CARBOXY-TERMINAL PROCESSING PROTEASE CTPA"/>
    <property type="match status" value="1"/>
</dbReference>
<comment type="similarity">
    <text evidence="1">Belongs to the peptidase S41A family.</text>
</comment>
<dbReference type="InterPro" id="IPR036034">
    <property type="entry name" value="PDZ_sf"/>
</dbReference>
<dbReference type="SUPFAM" id="SSF50156">
    <property type="entry name" value="PDZ domain-like"/>
    <property type="match status" value="1"/>
</dbReference>
<feature type="domain" description="PDZ" evidence="6">
    <location>
        <begin position="202"/>
        <end position="242"/>
    </location>
</feature>
<dbReference type="GO" id="GO:0006508">
    <property type="term" value="P:proteolysis"/>
    <property type="evidence" value="ECO:0007669"/>
    <property type="project" value="UniProtKB-KW"/>
</dbReference>
<dbReference type="SMART" id="SM00245">
    <property type="entry name" value="TSPc"/>
    <property type="match status" value="1"/>
</dbReference>
<dbReference type="SMART" id="SM00228">
    <property type="entry name" value="PDZ"/>
    <property type="match status" value="1"/>
</dbReference>
<dbReference type="AlphaFoldDB" id="A0A6C2YMG3"/>
<name>A0A6C2YMG3_9BACT</name>
<evidence type="ECO:0000256" key="1">
    <source>
        <dbReference type="ARBA" id="ARBA00009179"/>
    </source>
</evidence>
<accession>A0A6C2YMG3</accession>
<dbReference type="GO" id="GO:0008236">
    <property type="term" value="F:serine-type peptidase activity"/>
    <property type="evidence" value="ECO:0007669"/>
    <property type="project" value="UniProtKB-KW"/>
</dbReference>
<evidence type="ECO:0000256" key="2">
    <source>
        <dbReference type="ARBA" id="ARBA00022670"/>
    </source>
</evidence>
<keyword evidence="8" id="KW-1185">Reference proteome</keyword>
<keyword evidence="4" id="KW-0720">Serine protease</keyword>